<feature type="compositionally biased region" description="Polar residues" evidence="1">
    <location>
        <begin position="519"/>
        <end position="534"/>
    </location>
</feature>
<feature type="region of interest" description="Disordered" evidence="1">
    <location>
        <begin position="501"/>
        <end position="601"/>
    </location>
</feature>
<accession>A0A4S8S4N7</accession>
<organism evidence="2 3">
    <name type="scientific">Aureobasidium pullulans</name>
    <name type="common">Black yeast</name>
    <name type="synonym">Pullularia pullulans</name>
    <dbReference type="NCBI Taxonomy" id="5580"/>
    <lineage>
        <taxon>Eukaryota</taxon>
        <taxon>Fungi</taxon>
        <taxon>Dikarya</taxon>
        <taxon>Ascomycota</taxon>
        <taxon>Pezizomycotina</taxon>
        <taxon>Dothideomycetes</taxon>
        <taxon>Dothideomycetidae</taxon>
        <taxon>Dothideales</taxon>
        <taxon>Saccotheciaceae</taxon>
        <taxon>Aureobasidium</taxon>
    </lineage>
</organism>
<comment type="caution">
    <text evidence="2">The sequence shown here is derived from an EMBL/GenBank/DDBJ whole genome shotgun (WGS) entry which is preliminary data.</text>
</comment>
<evidence type="ECO:0000313" key="2">
    <source>
        <dbReference type="EMBL" id="THV65100.1"/>
    </source>
</evidence>
<dbReference type="AlphaFoldDB" id="A0A4S8S4N7"/>
<evidence type="ECO:0000256" key="1">
    <source>
        <dbReference type="SAM" id="MobiDB-lite"/>
    </source>
</evidence>
<sequence length="658" mass="74592">MHADLEAGELVISDSTLESLVHNRKVIKAMLAYPQAYDDTRWLEARRTNQDQINRAAAYLEFDANHSVCVDNDLHQKIASVIALKLQCSIALSPGKMKQLTRVSGKYSGTLPKREFLMHYNYKTYEASELLSIKGITELKDAGRFKSLDELMYFDSHLELLPKQIKEQPSEISAKSVKRRRISVDYTTVLNKCPFNYQSPHITEAIRAKITEIIDAPPMPLPDICINHATLADFSRAWCLLHAAAGSEPLSATKFYAVRFHLFMLWAKKWDLVPLTRFALERREVWKLVSLAEHASIYECLYKGVKLLEDRHQQYLVRLTRNDWKLGDHAIFGPIHPLPHLLKTWDDEAHAALELWKVVDFHMDYSTSTNRGQTPMTNLRRVAIEKMCELYLTDWTPYILSHSDYASTEFGRHADGHHGGYWRFSVRGLCQRWLNLPREINVLAHSILEPSRSISTFWDGETDDAYSTWKEGMDGKSVLFGDAKARYADKCGTAYRFDLDNPPQIGERLGKSKEAASPRITTFLDSTEVDSASVTEIVEVEDRDPPPSPLSDISEDADMLVSPPDTTSSQTHTPALEENDDSNPRGQSDELGNHDAPTTGGTAQMQFVEDMTISANNGEPSSEVGDIHDQPVKGMKWRRVVPWGRWDGLGDDVVEGWI</sequence>
<reference evidence="2 3" key="1">
    <citation type="submission" date="2018-10" db="EMBL/GenBank/DDBJ databases">
        <title>Fifty Aureobasidium pullulans genomes reveal a recombining polyextremotolerant generalist.</title>
        <authorList>
            <person name="Gostincar C."/>
            <person name="Turk M."/>
            <person name="Zajc J."/>
            <person name="Gunde-Cimerman N."/>
        </authorList>
    </citation>
    <scope>NUCLEOTIDE SEQUENCE [LARGE SCALE GENOMIC DNA]</scope>
    <source>
        <strain evidence="2 3">EXF-11900</strain>
    </source>
</reference>
<feature type="compositionally biased region" description="Polar residues" evidence="1">
    <location>
        <begin position="564"/>
        <end position="573"/>
    </location>
</feature>
<evidence type="ECO:0000313" key="3">
    <source>
        <dbReference type="Proteomes" id="UP000304951"/>
    </source>
</evidence>
<name>A0A4S8S4N7_AURPU</name>
<gene>
    <name evidence="2" type="ORF">D6D28_09355</name>
</gene>
<protein>
    <submittedName>
        <fullName evidence="2">Uncharacterized protein</fullName>
    </submittedName>
</protein>
<dbReference type="EMBL" id="QZAF01000711">
    <property type="protein sequence ID" value="THV65100.1"/>
    <property type="molecule type" value="Genomic_DNA"/>
</dbReference>
<dbReference type="Proteomes" id="UP000304951">
    <property type="component" value="Unassembled WGS sequence"/>
</dbReference>
<proteinExistence type="predicted"/>